<name>A0A023FVP9_AMBPA</name>
<feature type="non-terminal residue" evidence="3">
    <location>
        <position position="436"/>
    </location>
</feature>
<evidence type="ECO:0000256" key="1">
    <source>
        <dbReference type="SAM" id="MobiDB-lite"/>
    </source>
</evidence>
<protein>
    <submittedName>
        <fullName evidence="3">Putative piggybac</fullName>
    </submittedName>
</protein>
<proteinExistence type="evidence at transcript level"/>
<dbReference type="InterPro" id="IPR029526">
    <property type="entry name" value="PGBD"/>
</dbReference>
<evidence type="ECO:0000313" key="3">
    <source>
        <dbReference type="EMBL" id="JAC24795.1"/>
    </source>
</evidence>
<dbReference type="PANTHER" id="PTHR47272">
    <property type="entry name" value="DDE_TNP_1_7 DOMAIN-CONTAINING PROTEIN"/>
    <property type="match status" value="1"/>
</dbReference>
<feature type="domain" description="PiggyBac transposable element-derived protein" evidence="2">
    <location>
        <begin position="3"/>
        <end position="331"/>
    </location>
</feature>
<organism evidence="3">
    <name type="scientific">Amblyomma parvum</name>
    <name type="common">South American tick</name>
    <dbReference type="NCBI Taxonomy" id="251391"/>
    <lineage>
        <taxon>Eukaryota</taxon>
        <taxon>Metazoa</taxon>
        <taxon>Ecdysozoa</taxon>
        <taxon>Arthropoda</taxon>
        <taxon>Chelicerata</taxon>
        <taxon>Arachnida</taxon>
        <taxon>Acari</taxon>
        <taxon>Parasitiformes</taxon>
        <taxon>Ixodida</taxon>
        <taxon>Ixodoidea</taxon>
        <taxon>Ixodidae</taxon>
        <taxon>Amblyomminae</taxon>
        <taxon>Amblyomma</taxon>
    </lineage>
</organism>
<feature type="non-terminal residue" evidence="3">
    <location>
        <position position="1"/>
    </location>
</feature>
<dbReference type="PANTHER" id="PTHR47272:SF1">
    <property type="entry name" value="PIGGYBAC TRANSPOSABLE ELEMENT-DERIVED PROTEIN 3-LIKE"/>
    <property type="match status" value="1"/>
</dbReference>
<dbReference type="EMBL" id="GBBL01002525">
    <property type="protein sequence ID" value="JAC24795.1"/>
    <property type="molecule type" value="mRNA"/>
</dbReference>
<accession>A0A023FVP9</accession>
<sequence>GSCVKTTAKEMEQFVGIHVISGIVKMPSYKNYWSGATRFSTVADVMPRNRFSKLRTLFHVNDNSYVTAPTHPEHDRLFKVRPLLKRVSENMAKVEPEEFNAVDEMIIPFKGRCPLKQYIKNKPHKWGIKVFARAGASGIIYAYDIYVGKGTVTEASELGISGDIVLKLTSALSPNKGFKVAFDNWFASYGLVCALKLKGIHSVGTVRPNRLRGCTFKGDAALKKEGRGSFDVKNEPTNKIAAVKWYDNKAVTLVSSYVGVEPTGQVQRWSSTSRTHVTVEQPAIVREYNRYMGGVDLCDMLVELYRCDIRGKRYYLRIVFHIIDVCVVNAWLLYRRHCVQSGMRHQPLVDFRMKVAQALLKAGTSEERKRGRPASHTPPLKRANPCLRPIQDVRLDRTAHWPVLCRHEAEVQALHRLVLPHSVRETVAHTSASTKE</sequence>
<feature type="region of interest" description="Disordered" evidence="1">
    <location>
        <begin position="362"/>
        <end position="384"/>
    </location>
</feature>
<reference evidence="3" key="1">
    <citation type="submission" date="2014-03" db="EMBL/GenBank/DDBJ databases">
        <title>The sialotranscriptome of Amblyomma triste, Amblyomma parvum and Amblyomma cajennense ticks, uncovered by 454-based RNA-seq.</title>
        <authorList>
            <person name="Garcia G.R."/>
            <person name="Gardinassi L.G."/>
            <person name="Ribeiro J.M."/>
            <person name="Anatrielo E."/>
            <person name="Ferreira B.R."/>
            <person name="Moreira H.N."/>
            <person name="Mafra C."/>
            <person name="Olegario M.M."/>
            <person name="Szabo P.J."/>
            <person name="Miranda-Santos I.K."/>
            <person name="Maruyama S.R."/>
        </authorList>
    </citation>
    <scope>NUCLEOTIDE SEQUENCE</scope>
    <source>
        <strain evidence="3">Araguapaz</strain>
        <tissue evidence="3">Salivary glands</tissue>
    </source>
</reference>
<dbReference type="AlphaFoldDB" id="A0A023FVP9"/>
<evidence type="ECO:0000259" key="2">
    <source>
        <dbReference type="Pfam" id="PF13843"/>
    </source>
</evidence>
<dbReference type="Pfam" id="PF13843">
    <property type="entry name" value="DDE_Tnp_1_7"/>
    <property type="match status" value="1"/>
</dbReference>